<evidence type="ECO:0000256" key="2">
    <source>
        <dbReference type="ARBA" id="ARBA00022707"/>
    </source>
</evidence>
<dbReference type="AlphaFoldDB" id="A0A7S4R748"/>
<dbReference type="SUPFAM" id="SSF47473">
    <property type="entry name" value="EF-hand"/>
    <property type="match status" value="1"/>
</dbReference>
<dbReference type="GO" id="GO:0005509">
    <property type="term" value="F:calcium ion binding"/>
    <property type="evidence" value="ECO:0007669"/>
    <property type="project" value="InterPro"/>
</dbReference>
<dbReference type="EMBL" id="HBNR01044720">
    <property type="protein sequence ID" value="CAE4605425.1"/>
    <property type="molecule type" value="Transcribed_RNA"/>
</dbReference>
<dbReference type="Gene3D" id="1.10.238.10">
    <property type="entry name" value="EF-hand"/>
    <property type="match status" value="1"/>
</dbReference>
<gene>
    <name evidence="6" type="ORF">AMON00008_LOCUS31129</name>
</gene>
<dbReference type="InterPro" id="IPR028846">
    <property type="entry name" value="Recoverin"/>
</dbReference>
<dbReference type="InterPro" id="IPR000195">
    <property type="entry name" value="Rab-GAP-TBC_dom"/>
</dbReference>
<comment type="similarity">
    <text evidence="1">Belongs to the recoverin family.</text>
</comment>
<dbReference type="PANTHER" id="PTHR23055:SF178">
    <property type="entry name" value="NEUROCALCIN HOMOLOG"/>
    <property type="match status" value="1"/>
</dbReference>
<keyword evidence="2" id="KW-0519">Myristate</keyword>
<dbReference type="Pfam" id="PF00566">
    <property type="entry name" value="RabGAP-TBC"/>
    <property type="match status" value="1"/>
</dbReference>
<dbReference type="SUPFAM" id="SSF47923">
    <property type="entry name" value="Ypt/Rab-GAP domain of gyp1p"/>
    <property type="match status" value="1"/>
</dbReference>
<evidence type="ECO:0000259" key="5">
    <source>
        <dbReference type="PROSITE" id="PS50086"/>
    </source>
</evidence>
<dbReference type="PANTHER" id="PTHR23055">
    <property type="entry name" value="CALCIUM BINDING PROTEINS"/>
    <property type="match status" value="1"/>
</dbReference>
<proteinExistence type="inferred from homology"/>
<keyword evidence="3" id="KW-0677">Repeat</keyword>
<dbReference type="Gene3D" id="1.10.8.270">
    <property type="entry name" value="putative rabgap domain of human tbc1 domain family member 14 like domains"/>
    <property type="match status" value="1"/>
</dbReference>
<name>A0A7S4R748_9DINO</name>
<evidence type="ECO:0000256" key="1">
    <source>
        <dbReference type="ARBA" id="ARBA00006049"/>
    </source>
</evidence>
<dbReference type="InterPro" id="IPR035969">
    <property type="entry name" value="Rab-GAP_TBC_sf"/>
</dbReference>
<protein>
    <recommendedName>
        <fullName evidence="5">Rab-GAP TBC domain-containing protein</fullName>
    </recommendedName>
</protein>
<dbReference type="PROSITE" id="PS50086">
    <property type="entry name" value="TBC_RABGAP"/>
    <property type="match status" value="1"/>
</dbReference>
<dbReference type="InterPro" id="IPR011992">
    <property type="entry name" value="EF-hand-dom_pair"/>
</dbReference>
<keyword evidence="4" id="KW-0449">Lipoprotein</keyword>
<reference evidence="6" key="1">
    <citation type="submission" date="2021-01" db="EMBL/GenBank/DDBJ databases">
        <authorList>
            <person name="Corre E."/>
            <person name="Pelletier E."/>
            <person name="Niang G."/>
            <person name="Scheremetjew M."/>
            <person name="Finn R."/>
            <person name="Kale V."/>
            <person name="Holt S."/>
            <person name="Cochrane G."/>
            <person name="Meng A."/>
            <person name="Brown T."/>
            <person name="Cohen L."/>
        </authorList>
    </citation>
    <scope>NUCLEOTIDE SEQUENCE</scope>
    <source>
        <strain evidence="6">CCMP3105</strain>
    </source>
</reference>
<evidence type="ECO:0000313" key="6">
    <source>
        <dbReference type="EMBL" id="CAE4605425.1"/>
    </source>
</evidence>
<evidence type="ECO:0000256" key="4">
    <source>
        <dbReference type="ARBA" id="ARBA00023288"/>
    </source>
</evidence>
<sequence length="668" mass="73827">MASVLPLALAAGPHLLNGCAAAAAASAVTLAAAAAVARVAGRATAPAPASRPAGTALSDAALHAERFWEVARRKRLRDGRDPGYYSQLVTDSRQRSVTKDEKQILKDLRRTFDALPPARGSGDAEHLLPLLHRILLAYVERGRSVSISAVPCVGRTCLGGAASHRVATTARPLLTDYPQGLNFLAGMSLLNLLPWHEAHCVRPQRCCCCKRIGGTHRLQALHLEEAAFWLLALLVEDVLDPDFFGAGVEHNERMGYIGGRGLKDLVLRYAEEYCPTMHEAMGHQVFRRSLSSVLDQWVLSVFVGCVPERLLRFLWELMLLPSPYQPVDWKLGHDASGQYRLPIGLATLTAFALAALQCCGEEPLRGSQELRRIAWLRRQGAAFDDLLLEAAEAMTRIKNSLKVWPADRDDALMNIAFAQIVARLADEGTALRLWEEVRARKQSIAAYEEDSDRQLDMLEKQTHFSRAELETLRHEFQTLVSSTSACPACDAETFRSIMRSAFPDFPMELSDRLFRRLDTFGAGGLSFAELARGLSALSLGTTDEKLQVAFDLFDSQGRRALTREDAVRLCLVLFRAAPAEDRTAFKVSEGSAEELIPSLVLKLLDLAKAPPESPDGEKLIAFEDFRGLVQQQQRLLGLFPWCLPKLPGECGGTACLITPRTTWWDWLW</sequence>
<evidence type="ECO:0000256" key="3">
    <source>
        <dbReference type="ARBA" id="ARBA00022737"/>
    </source>
</evidence>
<organism evidence="6">
    <name type="scientific">Alexandrium monilatum</name>
    <dbReference type="NCBI Taxonomy" id="311494"/>
    <lineage>
        <taxon>Eukaryota</taxon>
        <taxon>Sar</taxon>
        <taxon>Alveolata</taxon>
        <taxon>Dinophyceae</taxon>
        <taxon>Gonyaulacales</taxon>
        <taxon>Pyrocystaceae</taxon>
        <taxon>Alexandrium</taxon>
    </lineage>
</organism>
<feature type="domain" description="Rab-GAP TBC" evidence="5">
    <location>
        <begin position="58"/>
        <end position="322"/>
    </location>
</feature>
<accession>A0A7S4R748</accession>